<keyword evidence="10" id="KW-1185">Reference proteome</keyword>
<dbReference type="Proteomes" id="UP000449846">
    <property type="component" value="Unassembled WGS sequence"/>
</dbReference>
<evidence type="ECO:0000256" key="2">
    <source>
        <dbReference type="ARBA" id="ARBA00022448"/>
    </source>
</evidence>
<evidence type="ECO:0000256" key="6">
    <source>
        <dbReference type="ARBA" id="ARBA00023136"/>
    </source>
</evidence>
<keyword evidence="2" id="KW-0813">Transport</keyword>
<feature type="transmembrane region" description="Helical" evidence="7">
    <location>
        <begin position="257"/>
        <end position="280"/>
    </location>
</feature>
<dbReference type="GO" id="GO:0005886">
    <property type="term" value="C:plasma membrane"/>
    <property type="evidence" value="ECO:0007669"/>
    <property type="project" value="UniProtKB-SubCell"/>
</dbReference>
<comment type="caution">
    <text evidence="9">The sequence shown here is derived from an EMBL/GenBank/DDBJ whole genome shotgun (WGS) entry which is preliminary data.</text>
</comment>
<dbReference type="PROSITE" id="PS50850">
    <property type="entry name" value="MFS"/>
    <property type="match status" value="1"/>
</dbReference>
<dbReference type="AlphaFoldDB" id="A0A844HM93"/>
<keyword evidence="4 7" id="KW-0812">Transmembrane</keyword>
<evidence type="ECO:0000313" key="9">
    <source>
        <dbReference type="EMBL" id="MTH58772.1"/>
    </source>
</evidence>
<keyword evidence="6 7" id="KW-0472">Membrane</keyword>
<evidence type="ECO:0000256" key="7">
    <source>
        <dbReference type="SAM" id="Phobius"/>
    </source>
</evidence>
<feature type="transmembrane region" description="Helical" evidence="7">
    <location>
        <begin position="234"/>
        <end position="251"/>
    </location>
</feature>
<feature type="transmembrane region" description="Helical" evidence="7">
    <location>
        <begin position="378"/>
        <end position="399"/>
    </location>
</feature>
<keyword evidence="3" id="KW-1003">Cell membrane</keyword>
<keyword evidence="5 7" id="KW-1133">Transmembrane helix</keyword>
<evidence type="ECO:0000256" key="4">
    <source>
        <dbReference type="ARBA" id="ARBA00022692"/>
    </source>
</evidence>
<dbReference type="GO" id="GO:0022857">
    <property type="term" value="F:transmembrane transporter activity"/>
    <property type="evidence" value="ECO:0007669"/>
    <property type="project" value="InterPro"/>
</dbReference>
<comment type="subcellular location">
    <subcellularLocation>
        <location evidence="1">Cell membrane</location>
        <topology evidence="1">Multi-pass membrane protein</topology>
    </subcellularLocation>
</comment>
<feature type="domain" description="Major facilitator superfamily (MFS) profile" evidence="8">
    <location>
        <begin position="17"/>
        <end position="404"/>
    </location>
</feature>
<name>A0A844HM93_9RHOB</name>
<dbReference type="InterPro" id="IPR010290">
    <property type="entry name" value="TM_effector"/>
</dbReference>
<accession>A0A844HM93</accession>
<feature type="transmembrane region" description="Helical" evidence="7">
    <location>
        <begin position="163"/>
        <end position="188"/>
    </location>
</feature>
<evidence type="ECO:0000256" key="1">
    <source>
        <dbReference type="ARBA" id="ARBA00004651"/>
    </source>
</evidence>
<feature type="transmembrane region" description="Helical" evidence="7">
    <location>
        <begin position="20"/>
        <end position="43"/>
    </location>
</feature>
<evidence type="ECO:0000313" key="10">
    <source>
        <dbReference type="Proteomes" id="UP000449846"/>
    </source>
</evidence>
<dbReference type="EMBL" id="WMIG01000002">
    <property type="protein sequence ID" value="MTH58772.1"/>
    <property type="molecule type" value="Genomic_DNA"/>
</dbReference>
<protein>
    <submittedName>
        <fullName evidence="9">MFS transporter</fullName>
    </submittedName>
</protein>
<dbReference type="SUPFAM" id="SSF103473">
    <property type="entry name" value="MFS general substrate transporter"/>
    <property type="match status" value="1"/>
</dbReference>
<evidence type="ECO:0000259" key="8">
    <source>
        <dbReference type="PROSITE" id="PS50850"/>
    </source>
</evidence>
<organism evidence="9 10">
    <name type="scientific">Paracoccus litorisediminis</name>
    <dbReference type="NCBI Taxonomy" id="2006130"/>
    <lineage>
        <taxon>Bacteria</taxon>
        <taxon>Pseudomonadati</taxon>
        <taxon>Pseudomonadota</taxon>
        <taxon>Alphaproteobacteria</taxon>
        <taxon>Rhodobacterales</taxon>
        <taxon>Paracoccaceae</taxon>
        <taxon>Paracoccus</taxon>
    </lineage>
</organism>
<dbReference type="RefSeq" id="WP_155038701.1">
    <property type="nucleotide sequence ID" value="NZ_JBHGCD010000005.1"/>
</dbReference>
<dbReference type="Pfam" id="PF05977">
    <property type="entry name" value="MFS_3"/>
    <property type="match status" value="1"/>
</dbReference>
<feature type="transmembrane region" description="Helical" evidence="7">
    <location>
        <begin position="49"/>
        <end position="70"/>
    </location>
</feature>
<dbReference type="PANTHER" id="PTHR23513">
    <property type="entry name" value="INTEGRAL MEMBRANE EFFLUX PROTEIN-RELATED"/>
    <property type="match status" value="1"/>
</dbReference>
<evidence type="ECO:0000256" key="3">
    <source>
        <dbReference type="ARBA" id="ARBA00022475"/>
    </source>
</evidence>
<evidence type="ECO:0000256" key="5">
    <source>
        <dbReference type="ARBA" id="ARBA00022989"/>
    </source>
</evidence>
<reference evidence="9 10" key="1">
    <citation type="submission" date="2019-11" db="EMBL/GenBank/DDBJ databases">
        <authorList>
            <person name="Dong K."/>
        </authorList>
    </citation>
    <scope>NUCLEOTIDE SEQUENCE [LARGE SCALE GENOMIC DNA]</scope>
    <source>
        <strain evidence="9 10">NBRC 112902</strain>
    </source>
</reference>
<proteinExistence type="predicted"/>
<dbReference type="PANTHER" id="PTHR23513:SF11">
    <property type="entry name" value="STAPHYLOFERRIN A TRANSPORTER"/>
    <property type="match status" value="1"/>
</dbReference>
<dbReference type="CDD" id="cd06173">
    <property type="entry name" value="MFS_MefA_like"/>
    <property type="match status" value="1"/>
</dbReference>
<dbReference type="OrthoDB" id="9809918at2"/>
<gene>
    <name evidence="9" type="ORF">GL300_06055</name>
</gene>
<dbReference type="Gene3D" id="1.20.1250.20">
    <property type="entry name" value="MFS general substrate transporter like domains"/>
    <property type="match status" value="1"/>
</dbReference>
<dbReference type="InterPro" id="IPR020846">
    <property type="entry name" value="MFS_dom"/>
</dbReference>
<sequence length="544" mass="59337">MPAKPRQSAFAPFRHKDFRLLWSATLISNFGGLVQSVGAAWMMTQLTDSATLIALVQASNTLPIMLFALASGALADNLDRRTLLLGAQIFMAIMSLLLAVLTWQGWMTPLLLLSLTFLIGVGQAIYNPPWQASMGDLVPREDLPAAVTMNSVGFNLMRSVGPAVGGIITAAFGAAAAFAVNAASYIPLLGALLSWHPRTPERLTTREPFVSAVGAGLRYVLLSPNLVRVLSRGALFGFSAISILALLPLVAKAQPEGGSMLFGLLLGCYGLGAICGAVVNPRIRERMSNEKIVRLAFLGFAGAALVLAFTDGVWLHALAMLPAGASWVLALSLFNVTVQLSTPRWVVARALALYQTATFGGMAAGSWIWGMIASSQGIHTALACAALPLILGALVGHWFSAPEFGTVDLDPVNRFREPELRLDLRGRSGPIMVLIDYQIAQKDVPEFLRLMAKRRDIRRRDGARNWALLRDLEHPELWSESYHIATWDEYVRHNLRRTKADFETYEELHRLHSGDKPPVVHRMIERHSVDSSDDLPLIGKLELP</sequence>
<feature type="transmembrane region" description="Helical" evidence="7">
    <location>
        <begin position="292"/>
        <end position="309"/>
    </location>
</feature>
<dbReference type="InterPro" id="IPR036259">
    <property type="entry name" value="MFS_trans_sf"/>
</dbReference>
<feature type="transmembrane region" description="Helical" evidence="7">
    <location>
        <begin position="315"/>
        <end position="338"/>
    </location>
</feature>
<feature type="transmembrane region" description="Helical" evidence="7">
    <location>
        <begin position="82"/>
        <end position="100"/>
    </location>
</feature>
<feature type="transmembrane region" description="Helical" evidence="7">
    <location>
        <begin position="350"/>
        <end position="372"/>
    </location>
</feature>